<keyword evidence="8" id="KW-0067">ATP-binding</keyword>
<evidence type="ECO:0000256" key="8">
    <source>
        <dbReference type="ARBA" id="ARBA00022840"/>
    </source>
</evidence>
<comment type="caution">
    <text evidence="11">The sequence shown here is derived from an EMBL/GenBank/DDBJ whole genome shotgun (WGS) entry which is preliminary data.</text>
</comment>
<dbReference type="EMBL" id="PZQS01000009">
    <property type="protein sequence ID" value="PVD24525.1"/>
    <property type="molecule type" value="Genomic_DNA"/>
</dbReference>
<dbReference type="PANTHER" id="PTHR12227:SF0">
    <property type="entry name" value="GLYCERATE KINASE"/>
    <property type="match status" value="1"/>
</dbReference>
<dbReference type="InterPro" id="IPR007835">
    <property type="entry name" value="MOFRL"/>
</dbReference>
<dbReference type="GO" id="GO:0008887">
    <property type="term" value="F:glycerate kinase activity"/>
    <property type="evidence" value="ECO:0007669"/>
    <property type="project" value="UniProtKB-EC"/>
</dbReference>
<evidence type="ECO:0000259" key="10">
    <source>
        <dbReference type="Pfam" id="PF13660"/>
    </source>
</evidence>
<evidence type="ECO:0000256" key="2">
    <source>
        <dbReference type="ARBA" id="ARBA00005393"/>
    </source>
</evidence>
<evidence type="ECO:0000313" key="11">
    <source>
        <dbReference type="EMBL" id="PVD24525.1"/>
    </source>
</evidence>
<dbReference type="STRING" id="400727.A0A2T7NTN3"/>
<dbReference type="Pfam" id="PF05161">
    <property type="entry name" value="MOFRL"/>
    <property type="match status" value="1"/>
</dbReference>
<evidence type="ECO:0000256" key="1">
    <source>
        <dbReference type="ARBA" id="ARBA00000694"/>
    </source>
</evidence>
<evidence type="ECO:0000256" key="6">
    <source>
        <dbReference type="ARBA" id="ARBA00022741"/>
    </source>
</evidence>
<dbReference type="Proteomes" id="UP000245119">
    <property type="component" value="Linkage Group LG9"/>
</dbReference>
<accession>A0A2T7NTN3</accession>
<dbReference type="GO" id="GO:0005737">
    <property type="term" value="C:cytoplasm"/>
    <property type="evidence" value="ECO:0007669"/>
    <property type="project" value="TreeGrafter"/>
</dbReference>
<keyword evidence="6" id="KW-0547">Nucleotide-binding</keyword>
<organism evidence="11 12">
    <name type="scientific">Pomacea canaliculata</name>
    <name type="common">Golden apple snail</name>
    <dbReference type="NCBI Taxonomy" id="400727"/>
    <lineage>
        <taxon>Eukaryota</taxon>
        <taxon>Metazoa</taxon>
        <taxon>Spiralia</taxon>
        <taxon>Lophotrochozoa</taxon>
        <taxon>Mollusca</taxon>
        <taxon>Gastropoda</taxon>
        <taxon>Caenogastropoda</taxon>
        <taxon>Architaenioglossa</taxon>
        <taxon>Ampullarioidea</taxon>
        <taxon>Ampullariidae</taxon>
        <taxon>Pomacea</taxon>
    </lineage>
</organism>
<reference evidence="11 12" key="1">
    <citation type="submission" date="2018-04" db="EMBL/GenBank/DDBJ databases">
        <title>The genome of golden apple snail Pomacea canaliculata provides insight into stress tolerance and invasive adaptation.</title>
        <authorList>
            <person name="Liu C."/>
            <person name="Liu B."/>
            <person name="Ren Y."/>
            <person name="Zhang Y."/>
            <person name="Wang H."/>
            <person name="Li S."/>
            <person name="Jiang F."/>
            <person name="Yin L."/>
            <person name="Zhang G."/>
            <person name="Qian W."/>
            <person name="Fan W."/>
        </authorList>
    </citation>
    <scope>NUCLEOTIDE SEQUENCE [LARGE SCALE GENOMIC DNA]</scope>
    <source>
        <strain evidence="11">SZHN2017</strain>
        <tissue evidence="11">Muscle</tissue>
    </source>
</reference>
<dbReference type="InterPro" id="IPR037035">
    <property type="entry name" value="GK-like_C_sf"/>
</dbReference>
<keyword evidence="12" id="KW-1185">Reference proteome</keyword>
<keyword evidence="7" id="KW-0418">Kinase</keyword>
<evidence type="ECO:0000256" key="5">
    <source>
        <dbReference type="ARBA" id="ARBA00022679"/>
    </source>
</evidence>
<dbReference type="AlphaFoldDB" id="A0A2T7NTN3"/>
<evidence type="ECO:0000256" key="3">
    <source>
        <dbReference type="ARBA" id="ARBA00012101"/>
    </source>
</evidence>
<comment type="catalytic activity">
    <reaction evidence="1">
        <text>(R)-glycerate + ATP = (2R)-3-phosphoglycerate + ADP + H(+)</text>
        <dbReference type="Rhea" id="RHEA:23516"/>
        <dbReference type="ChEBI" id="CHEBI:15378"/>
        <dbReference type="ChEBI" id="CHEBI:16659"/>
        <dbReference type="ChEBI" id="CHEBI:30616"/>
        <dbReference type="ChEBI" id="CHEBI:58272"/>
        <dbReference type="ChEBI" id="CHEBI:456216"/>
        <dbReference type="EC" id="2.7.1.31"/>
    </reaction>
</comment>
<name>A0A2T7NTN3_POMCA</name>
<evidence type="ECO:0000256" key="4">
    <source>
        <dbReference type="ARBA" id="ARBA00020720"/>
    </source>
</evidence>
<evidence type="ECO:0000259" key="9">
    <source>
        <dbReference type="Pfam" id="PF05161"/>
    </source>
</evidence>
<dbReference type="EC" id="2.7.1.31" evidence="3"/>
<dbReference type="SUPFAM" id="SSF82544">
    <property type="entry name" value="GckA/TtuD-like"/>
    <property type="match status" value="1"/>
</dbReference>
<feature type="domain" description="MOFRL" evidence="9">
    <location>
        <begin position="390"/>
        <end position="507"/>
    </location>
</feature>
<dbReference type="InterPro" id="IPR025286">
    <property type="entry name" value="MOFRL_assoc_dom"/>
</dbReference>
<dbReference type="Gene3D" id="3.40.50.10180">
    <property type="entry name" value="Glycerate kinase, MOFRL-like N-terminal domain"/>
    <property type="match status" value="1"/>
</dbReference>
<evidence type="ECO:0000313" key="12">
    <source>
        <dbReference type="Proteomes" id="UP000245119"/>
    </source>
</evidence>
<sequence>MASTSTSTTKPEASDLRSRDLQTRVQLREVFLTAVRSGMPQQMLEKVLKYDPSTRTLTVEGREYQVNRNVFVVGFGKAVLGMARVMDEVLGDHIIRGIVSIPTGSRADLVANGHSDMLLSPNSKIRVREGANHNLPDELAFQAARDIHQLVSNLTEKDIVFVLISGGGSALLPYPVEPLTLDDLLQITRVLFSHGASISDVNTVRVHLELLKGGGLAREAKPAQVVSFIISDVIGDSLEMIASGPTVRQVRSPHRCLEIIDRLNAREALPKVVVEVLEAKKSQIVAQAGLSEWDRVQNVLVGTNAIACQAAAQRAQELGFVPCILSTELSGEAKEVIYLFLGFIINLLQHALLSPNEREGEKGKQLLMPCQTLQVADSVRVASNHSKPLCVVAGGETTVNLRGKGKGGRNQEMALSAGLQLQQCFQTFKSRRELTEVLFLSAGTDGQDGPTNAAGALVDENFMLDAVSQGLDPVASLQNNDSHTLWSRFAGGRDLLVTGLTGTNVMDIQLLLVQNNQATGF</sequence>
<keyword evidence="5" id="KW-0808">Transferase</keyword>
<dbReference type="Gene3D" id="3.40.1480.10">
    <property type="entry name" value="MOFRL domain"/>
    <property type="match status" value="1"/>
</dbReference>
<dbReference type="FunFam" id="3.40.50.10180:FF:000001">
    <property type="entry name" value="Glycerate kinase"/>
    <property type="match status" value="1"/>
</dbReference>
<dbReference type="Pfam" id="PF13660">
    <property type="entry name" value="DUF4147"/>
    <property type="match status" value="1"/>
</dbReference>
<gene>
    <name evidence="11" type="ORF">C0Q70_15008</name>
</gene>
<comment type="similarity">
    <text evidence="2">Belongs to the glycerate kinase type-2 family.</text>
</comment>
<evidence type="ECO:0000256" key="7">
    <source>
        <dbReference type="ARBA" id="ARBA00022777"/>
    </source>
</evidence>
<dbReference type="GO" id="GO:0005524">
    <property type="term" value="F:ATP binding"/>
    <property type="evidence" value="ECO:0007669"/>
    <property type="project" value="UniProtKB-KW"/>
</dbReference>
<dbReference type="InterPro" id="IPR039760">
    <property type="entry name" value="MOFRL_protein"/>
</dbReference>
<proteinExistence type="inferred from homology"/>
<feature type="domain" description="MOFRL-associated" evidence="10">
    <location>
        <begin position="27"/>
        <end position="278"/>
    </location>
</feature>
<protein>
    <recommendedName>
        <fullName evidence="4">Glycerate kinase</fullName>
        <ecNumber evidence="3">2.7.1.31</ecNumber>
    </recommendedName>
</protein>
<dbReference type="InterPro" id="IPR038614">
    <property type="entry name" value="GK_N_sf"/>
</dbReference>
<dbReference type="PANTHER" id="PTHR12227">
    <property type="entry name" value="GLYCERATE KINASE"/>
    <property type="match status" value="1"/>
</dbReference>